<dbReference type="WBParaSite" id="nRc.2.0.1.t24591-RA">
    <property type="protein sequence ID" value="nRc.2.0.1.t24591-RA"/>
    <property type="gene ID" value="nRc.2.0.1.g24591"/>
</dbReference>
<sequence>NRGVIYTKISVNVINKGNIVHTHTITAFLEANSMTRITQLNRTVIRTESNSAKSFPNRKFSI</sequence>
<name>A0A915JFJ2_ROMCU</name>
<keyword evidence="1" id="KW-1185">Reference proteome</keyword>
<proteinExistence type="predicted"/>
<protein>
    <submittedName>
        <fullName evidence="2">Uncharacterized protein</fullName>
    </submittedName>
</protein>
<accession>A0A915JFJ2</accession>
<dbReference type="AlphaFoldDB" id="A0A915JFJ2"/>
<evidence type="ECO:0000313" key="1">
    <source>
        <dbReference type="Proteomes" id="UP000887565"/>
    </source>
</evidence>
<organism evidence="1 2">
    <name type="scientific">Romanomermis culicivorax</name>
    <name type="common">Nematode worm</name>
    <dbReference type="NCBI Taxonomy" id="13658"/>
    <lineage>
        <taxon>Eukaryota</taxon>
        <taxon>Metazoa</taxon>
        <taxon>Ecdysozoa</taxon>
        <taxon>Nematoda</taxon>
        <taxon>Enoplea</taxon>
        <taxon>Dorylaimia</taxon>
        <taxon>Mermithida</taxon>
        <taxon>Mermithoidea</taxon>
        <taxon>Mermithidae</taxon>
        <taxon>Romanomermis</taxon>
    </lineage>
</organism>
<reference evidence="2" key="1">
    <citation type="submission" date="2022-11" db="UniProtKB">
        <authorList>
            <consortium name="WormBaseParasite"/>
        </authorList>
    </citation>
    <scope>IDENTIFICATION</scope>
</reference>
<dbReference type="Proteomes" id="UP000887565">
    <property type="component" value="Unplaced"/>
</dbReference>
<evidence type="ECO:0000313" key="2">
    <source>
        <dbReference type="WBParaSite" id="nRc.2.0.1.t24591-RA"/>
    </source>
</evidence>